<reference evidence="2 3" key="1">
    <citation type="submission" date="2019-03" db="EMBL/GenBank/DDBJ databases">
        <title>Genomic Encyclopedia of Type Strains, Phase IV (KMG-IV): sequencing the most valuable type-strain genomes for metagenomic binning, comparative biology and taxonomic classification.</title>
        <authorList>
            <person name="Goeker M."/>
        </authorList>
    </citation>
    <scope>NUCLEOTIDE SEQUENCE [LARGE SCALE GENOMIC DNA]</scope>
    <source>
        <strain evidence="2 3">DSM 100059</strain>
    </source>
</reference>
<name>A0A4R8DFH2_9BACT</name>
<dbReference type="AlphaFoldDB" id="A0A4R8DFH2"/>
<dbReference type="OrthoDB" id="1098640at2"/>
<evidence type="ECO:0000313" key="3">
    <source>
        <dbReference type="Proteomes" id="UP000294498"/>
    </source>
</evidence>
<evidence type="ECO:0000313" key="2">
    <source>
        <dbReference type="EMBL" id="TDW96068.1"/>
    </source>
</evidence>
<sequence length="334" mass="37881">MKRLVLLALWLAPGGVWAQTHIRVILVTNRPIGRVEASDIEQSERLSVPYTDTARFDFNKRTGTCYRLTFSEEGKDYHQQVWLDAASDTVFAHIEEDSLVIDTVQGSPLYYAVRQYDQSFQSLHQQGDSAALNRLMLDAYTANSGNLFSCLIGLTYLRHNANNPGNLYRLKTLMAGQGRRFNTSPMYSALVDNLDARLRIHKLPLQQFSFIDKRGKATMLHLDGADAYVFDFWFLHCAPCLEDHKDIKPALDRLKTGRVQLIGVTTDHRGDFDTWRAYLSENGYDWPNYMEGGSSRLSGYLSLQAFPTYVVVDKEGDIRGVYGTFQDVLQGLGL</sequence>
<comment type="caution">
    <text evidence="2">The sequence shown here is derived from an EMBL/GenBank/DDBJ whole genome shotgun (WGS) entry which is preliminary data.</text>
</comment>
<dbReference type="SUPFAM" id="SSF52833">
    <property type="entry name" value="Thioredoxin-like"/>
    <property type="match status" value="1"/>
</dbReference>
<gene>
    <name evidence="2" type="ORF">EDB95_3890</name>
</gene>
<accession>A0A4R8DFH2</accession>
<dbReference type="CDD" id="cd02966">
    <property type="entry name" value="TlpA_like_family"/>
    <property type="match status" value="1"/>
</dbReference>
<evidence type="ECO:0000259" key="1">
    <source>
        <dbReference type="Pfam" id="PF13905"/>
    </source>
</evidence>
<organism evidence="2 3">
    <name type="scientific">Dinghuibacter silviterrae</name>
    <dbReference type="NCBI Taxonomy" id="1539049"/>
    <lineage>
        <taxon>Bacteria</taxon>
        <taxon>Pseudomonadati</taxon>
        <taxon>Bacteroidota</taxon>
        <taxon>Chitinophagia</taxon>
        <taxon>Chitinophagales</taxon>
        <taxon>Chitinophagaceae</taxon>
        <taxon>Dinghuibacter</taxon>
    </lineage>
</organism>
<dbReference type="InterPro" id="IPR012336">
    <property type="entry name" value="Thioredoxin-like_fold"/>
</dbReference>
<feature type="domain" description="Thioredoxin-like fold" evidence="1">
    <location>
        <begin position="228"/>
        <end position="318"/>
    </location>
</feature>
<protein>
    <submittedName>
        <fullName evidence="2">Thioredoxin-like protein</fullName>
    </submittedName>
</protein>
<dbReference type="InterPro" id="IPR050553">
    <property type="entry name" value="Thioredoxin_ResA/DsbE_sf"/>
</dbReference>
<dbReference type="PANTHER" id="PTHR42852:SF13">
    <property type="entry name" value="PROTEIN DIPZ"/>
    <property type="match status" value="1"/>
</dbReference>
<dbReference type="PANTHER" id="PTHR42852">
    <property type="entry name" value="THIOL:DISULFIDE INTERCHANGE PROTEIN DSBE"/>
    <property type="match status" value="1"/>
</dbReference>
<dbReference type="Gene3D" id="3.40.30.10">
    <property type="entry name" value="Glutaredoxin"/>
    <property type="match status" value="1"/>
</dbReference>
<dbReference type="RefSeq" id="WP_133996011.1">
    <property type="nucleotide sequence ID" value="NZ_SODV01000002.1"/>
</dbReference>
<dbReference type="EMBL" id="SODV01000002">
    <property type="protein sequence ID" value="TDW96068.1"/>
    <property type="molecule type" value="Genomic_DNA"/>
</dbReference>
<dbReference type="Proteomes" id="UP000294498">
    <property type="component" value="Unassembled WGS sequence"/>
</dbReference>
<keyword evidence="3" id="KW-1185">Reference proteome</keyword>
<proteinExistence type="predicted"/>
<dbReference type="Pfam" id="PF13905">
    <property type="entry name" value="Thioredoxin_8"/>
    <property type="match status" value="1"/>
</dbReference>
<dbReference type="InterPro" id="IPR036249">
    <property type="entry name" value="Thioredoxin-like_sf"/>
</dbReference>